<feature type="coiled-coil region" evidence="1">
    <location>
        <begin position="850"/>
        <end position="877"/>
    </location>
</feature>
<dbReference type="Proteomes" id="UP000030747">
    <property type="component" value="Unassembled WGS sequence"/>
</dbReference>
<name>U6L1Z5_EIMTE</name>
<dbReference type="Pfam" id="PF12739">
    <property type="entry name" value="TRAPPC-Trs85"/>
    <property type="match status" value="2"/>
</dbReference>
<dbReference type="RefSeq" id="XP_013233968.1">
    <property type="nucleotide sequence ID" value="XM_013378514.1"/>
</dbReference>
<evidence type="ECO:0000256" key="2">
    <source>
        <dbReference type="SAM" id="MobiDB-lite"/>
    </source>
</evidence>
<dbReference type="VEuPathDB" id="ToxoDB:ETH2_1438400"/>
<dbReference type="VEuPathDB" id="ToxoDB:ETH_00008505"/>
<feature type="region of interest" description="Disordered" evidence="2">
    <location>
        <begin position="2127"/>
        <end position="2166"/>
    </location>
</feature>
<organism evidence="3 4">
    <name type="scientific">Eimeria tenella</name>
    <name type="common">Coccidian parasite</name>
    <dbReference type="NCBI Taxonomy" id="5802"/>
    <lineage>
        <taxon>Eukaryota</taxon>
        <taxon>Sar</taxon>
        <taxon>Alveolata</taxon>
        <taxon>Apicomplexa</taxon>
        <taxon>Conoidasida</taxon>
        <taxon>Coccidia</taxon>
        <taxon>Eucoccidiorida</taxon>
        <taxon>Eimeriorina</taxon>
        <taxon>Eimeriidae</taxon>
        <taxon>Eimeria</taxon>
    </lineage>
</organism>
<evidence type="ECO:0000313" key="4">
    <source>
        <dbReference type="Proteomes" id="UP000030747"/>
    </source>
</evidence>
<dbReference type="EMBL" id="HG675758">
    <property type="protein sequence ID" value="CDJ43218.1"/>
    <property type="molecule type" value="Genomic_DNA"/>
</dbReference>
<dbReference type="GeneID" id="25250903"/>
<feature type="region of interest" description="Disordered" evidence="2">
    <location>
        <begin position="59"/>
        <end position="97"/>
    </location>
</feature>
<gene>
    <name evidence="3" type="ORF">ETH_00008505</name>
</gene>
<dbReference type="InterPro" id="IPR024420">
    <property type="entry name" value="TRAPP_III_complex_Trs85"/>
</dbReference>
<dbReference type="PANTHER" id="PTHR12975:SF6">
    <property type="entry name" value="TRAFFICKING PROTEIN PARTICLE COMPLEX SUBUNIT 8"/>
    <property type="match status" value="1"/>
</dbReference>
<feature type="compositionally biased region" description="Basic and acidic residues" evidence="2">
    <location>
        <begin position="1479"/>
        <end position="1495"/>
    </location>
</feature>
<protein>
    <recommendedName>
        <fullName evidence="5">Trafficking protein particle complex subunit 8</fullName>
    </recommendedName>
</protein>
<feature type="compositionally biased region" description="Basic and acidic residues" evidence="2">
    <location>
        <begin position="59"/>
        <end position="70"/>
    </location>
</feature>
<dbReference type="GO" id="GO:1990072">
    <property type="term" value="C:TRAPPIII protein complex"/>
    <property type="evidence" value="ECO:0007669"/>
    <property type="project" value="TreeGrafter"/>
</dbReference>
<feature type="compositionally biased region" description="Low complexity" evidence="2">
    <location>
        <begin position="1496"/>
        <end position="1508"/>
    </location>
</feature>
<reference evidence="3" key="1">
    <citation type="submission" date="2013-10" db="EMBL/GenBank/DDBJ databases">
        <title>Genomic analysis of the causative agents of coccidiosis in chickens.</title>
        <authorList>
            <person name="Reid A.J."/>
            <person name="Blake D."/>
            <person name="Billington K."/>
            <person name="Browne H."/>
            <person name="Dunn M."/>
            <person name="Hung S."/>
            <person name="Kawahara F."/>
            <person name="Miranda-Saavedra D."/>
            <person name="Mourier T."/>
            <person name="Nagra H."/>
            <person name="Otto T.D."/>
            <person name="Rawlings N."/>
            <person name="Sanchez A."/>
            <person name="Sanders M."/>
            <person name="Subramaniam C."/>
            <person name="Tay Y."/>
            <person name="Dear P."/>
            <person name="Doerig C."/>
            <person name="Gruber A."/>
            <person name="Parkinson J."/>
            <person name="Shirley M."/>
            <person name="Wan K.L."/>
            <person name="Berriman M."/>
            <person name="Tomley F."/>
            <person name="Pain A."/>
        </authorList>
    </citation>
    <scope>NUCLEOTIDE SEQUENCE [LARGE SCALE GENOMIC DNA]</scope>
    <source>
        <strain evidence="3">Houghton</strain>
    </source>
</reference>
<reference evidence="3" key="2">
    <citation type="submission" date="2013-10" db="EMBL/GenBank/DDBJ databases">
        <authorList>
            <person name="Aslett M."/>
        </authorList>
    </citation>
    <scope>NUCLEOTIDE SEQUENCE [LARGE SCALE GENOMIC DNA]</scope>
    <source>
        <strain evidence="3">Houghton</strain>
    </source>
</reference>
<evidence type="ECO:0000313" key="3">
    <source>
        <dbReference type="EMBL" id="CDJ43218.1"/>
    </source>
</evidence>
<dbReference type="OrthoDB" id="346266at2759"/>
<feature type="region of interest" description="Disordered" evidence="2">
    <location>
        <begin position="1469"/>
        <end position="1508"/>
    </location>
</feature>
<accession>U6L1Z5</accession>
<evidence type="ECO:0000256" key="1">
    <source>
        <dbReference type="SAM" id="Coils"/>
    </source>
</evidence>
<feature type="region of interest" description="Disordered" evidence="2">
    <location>
        <begin position="487"/>
        <end position="529"/>
    </location>
</feature>
<sequence>MQVDGVHKRQWLARAFAPYILVGGSETAKREVAFLTGLSLACLFQPFNGEVVHRVNDRLRSHGGSPERHSPGSAADSPVSGAASDEEDEFSPEQLSQLSGCPHVVPKVPPVSLRLCVEYATAAGSGSSTKASSASSGGNLRRLSRAFCVRFLNLEEAEPIPCSDVESLAARSLLLASPSVSELREQMHSGSLGINGAIGSPSAAAAGAPNGAELPWYEEWRRVIFEGSRFSPHETLSQPVGLILVVSTRDVDPVAALESLLQPSNLPQMCRQYVLDPNPVRAVILLDVHPDAYDARMQKRHIGSVGVPHSQASSFEPSCGGVSSAEGPVTDLTGPVKSEDSLLGAVGGSPGHHQNNTRTTEIMERLCAVFPPANCHLLTLGRGCADKRQLQLLPAIRFLYSQSLSFCFHKALSANLTPTLLTHPSPPHANYSAAVTQEDLSAPQFGKQQREQQNQVPLNQLEQQRARSIICSTEKIPVAARLTATTTTSLSPNKPTPPQQQQQHQQQRQQQQHQQQQQQQPQQQPQQQLLTYDDGSGGCFAAACLGCSFCAGLGWQDLQWLGSFVRHFVASCVTPWAEQRIRQLDSSISSNRRGFRNQLRYLWRKPKAAAAAAAATPSAAADAVAGLAAAAEEAGGAAEALLSAVGGALLGDSGSASNDGGAGGSPTETGEGKASSGGAPVSPTASQSPGYVLHAIEWQYRLLGDLSLFFGQPEAALQSYRSCAADFKQDKRWVHLGGAYEMCGVALHATGGPRREVESYIDQAYNAYVKAAMGRLALRCVLLGHRLLMDNANMSSSSASLSSSTPSFLQLPHVLHLPLIIGVGSRSSDASAEVARRLIAANAELPSLDAAVWQQQRQQQQQQLQQQQLQQQQLQQQQPQLQQVQQQQPQQQQLPQQGFSAIQAQSQAIRSAMLLEQAAVCLEQAGPSYWRKRNFQLVMAGHTYYKAGYKRFALRCYLHVFEGYEAGGWHHVAQHLRFIMARQTFSLHLLEESILHFLGLLNGIATLHECRILSGNGGAGLPLIPPERQSHYIREFLFVCRVLLERQRLAAQEKATKSPSLIAESTGPSEVFSDGSGSSLHCVALEQELRVPILQLRDPLGLLRDSIGVYLLGDALLPDRDEVHLPSVPVADLERDAHCPLLDSTSLRDNAGTPSCEALAKLIAPGVSAQAVQELKVQEQFWDCVFSHHLCQLGAVSGAEAKREAGFDRLGFSSYPVVESLRRRTAVGLPVTVELRVVNPLGLRIELTSLRLFGTLIPASVSPDTAATVPGAFKGPPCSDHSEAIAFSSTTIELEPTQSAIVRLMATPLKPGRLCLQGVVGVLFRLVRVCQYFFQHGTHRPERRFNLRYSHFDVEVDDGGSADTAEPEGGPYRLQQRLNLIRQALMSPQTPAAKAQLARLLRGLPLFYALDLEGFRLLHTGTPVEVYRWDCRKRAEQTHKPDLRLELEVAADAVFLDCSFLAWPGPPSRLLAQPSPKDGMPDEDKTEASAEEKSLALEQQPQQQQGEVPVAAGALNKSMQPAVPDCSPEAGVAAAVCPKGGAEEVPASWMLAGEQRECFLFVRNAASSLSLAELTVAIFPNELVSIISASLLTENEAAKLQSSLQQKQSQQYAEGTDRVCEVGGVPLHVISLDSSNRTTRSSNSRNIAIGNSDGLEAVQLFSLVSKTAAAAGTREDEASNSSLPCCNEPCRVLPSRMVACLRLYVRAAYPGLHRVRFCIRGQLLRQQQEQQKTGMSPDHSVWRVVEALLAVAPSLELHVQPRLSWRDPKNFLFLCRVRNVSSRCLQVCGLGALWLSCTQRGREGKQELGDGELDPPLIQVTCDALRGGRGEASSPTILPLVPYRELAAKANCADTPSATPNVLDPNDELLLVFSAQEPDKLKRVVEAGGSRIRVALRWAVSGSEAEHPVDSSPSLFFGKDMEGKMRREGTILAANPISLSMGPQDIPIELSVAPSLSSSRQFLQWKMHEPCICTMSFNVRNTSNSLYLRLRLFADSRPGPLTSKQQTTQRSQAAADALKLCSSLTEVGEVTHADRWGPAESNEGPYPMTLPLTYLRPLCSPRAVVQDDREEITLPQEVLLSDLSYNDGVATRLEEHIVEYNHHGNSIELKSAVSNGGVDATPIDMQPLAGSCGTGRPEQLAQGSGEPASEPEGTGACAATDSQKRQEYTDAIPREHSQQSAVPPFASHAFPFHKPKQPTSPDAVSSASANASGVSPIATPDGCCIWLGKVTQDLGLLPPGESARAEFTALFPCPGIYNMNTVKAQVQLVPDEAARGTSENNRRLGQAQIGEVQELGDSALKEEPVPILKAGQNLCA</sequence>
<dbReference type="PANTHER" id="PTHR12975">
    <property type="entry name" value="TRANSPORT PROTEIN TRAPP"/>
    <property type="match status" value="1"/>
</dbReference>
<evidence type="ECO:0008006" key="5">
    <source>
        <dbReference type="Google" id="ProtNLM"/>
    </source>
</evidence>
<keyword evidence="4" id="KW-1185">Reference proteome</keyword>
<feature type="region of interest" description="Disordered" evidence="2">
    <location>
        <begin position="655"/>
        <end position="686"/>
    </location>
</feature>
<proteinExistence type="predicted"/>
<feature type="compositionally biased region" description="Low complexity" evidence="2">
    <location>
        <begin position="499"/>
        <end position="528"/>
    </location>
</feature>
<keyword evidence="1" id="KW-0175">Coiled coil</keyword>